<dbReference type="EMBL" id="JBHSUB010000007">
    <property type="protein sequence ID" value="MFC6377737.1"/>
    <property type="molecule type" value="Genomic_DNA"/>
</dbReference>
<gene>
    <name evidence="2" type="ORF">ACFP9W_06470</name>
</gene>
<keyword evidence="3" id="KW-1185">Reference proteome</keyword>
<feature type="transmembrane region" description="Helical" evidence="1">
    <location>
        <begin position="30"/>
        <end position="50"/>
    </location>
</feature>
<accession>A0ABW1VVG6</accession>
<evidence type="ECO:0000313" key="2">
    <source>
        <dbReference type="EMBL" id="MFC6377737.1"/>
    </source>
</evidence>
<dbReference type="RefSeq" id="WP_343870098.1">
    <property type="nucleotide sequence ID" value="NZ_BAAAFX010000014.1"/>
</dbReference>
<proteinExistence type="predicted"/>
<sequence length="267" mass="29624">MTDTLIPSIAGLIISGLFWTLVVRKSRLSLAGGLLLTVLPVIAGNLYWFYACKPERDARKQEQQALAEMASLPGYRILKVQEPGLWRMLQPAFLRSVREGNSVPVALGQLRGMLVDVINQRIGRASDDAVIHYVSMSVDEMKTLDNLSSDACFRFLYPQVEGGVNLMQLLPPALNTEDAQAMEALLLTSQGPDKPLNKTLATETLKEVVSTLYPRWGDQLRQLNEPGDTSSNHQALCHMTIDFYQTILSLPPVQSVNLLRMMVLSAE</sequence>
<keyword evidence="1" id="KW-0812">Transmembrane</keyword>
<dbReference type="Proteomes" id="UP001596230">
    <property type="component" value="Unassembled WGS sequence"/>
</dbReference>
<keyword evidence="1" id="KW-0472">Membrane</keyword>
<evidence type="ECO:0000256" key="1">
    <source>
        <dbReference type="SAM" id="Phobius"/>
    </source>
</evidence>
<comment type="caution">
    <text evidence="2">The sequence shown here is derived from an EMBL/GenBank/DDBJ whole genome shotgun (WGS) entry which is preliminary data.</text>
</comment>
<feature type="transmembrane region" description="Helical" evidence="1">
    <location>
        <begin position="6"/>
        <end position="23"/>
    </location>
</feature>
<evidence type="ECO:0000313" key="3">
    <source>
        <dbReference type="Proteomes" id="UP001596230"/>
    </source>
</evidence>
<name>A0ABW1VVG6_9GAMM</name>
<organism evidence="2 3">
    <name type="scientific">Tatumella terrea</name>
    <dbReference type="NCBI Taxonomy" id="419007"/>
    <lineage>
        <taxon>Bacteria</taxon>
        <taxon>Pseudomonadati</taxon>
        <taxon>Pseudomonadota</taxon>
        <taxon>Gammaproteobacteria</taxon>
        <taxon>Enterobacterales</taxon>
        <taxon>Erwiniaceae</taxon>
        <taxon>Tatumella</taxon>
    </lineage>
</organism>
<protein>
    <submittedName>
        <fullName evidence="2">Uncharacterized protein</fullName>
    </submittedName>
</protein>
<keyword evidence="1" id="KW-1133">Transmembrane helix</keyword>
<reference evidence="3" key="1">
    <citation type="journal article" date="2019" name="Int. J. Syst. Evol. Microbiol.">
        <title>The Global Catalogue of Microorganisms (GCM) 10K type strain sequencing project: providing services to taxonomists for standard genome sequencing and annotation.</title>
        <authorList>
            <consortium name="The Broad Institute Genomics Platform"/>
            <consortium name="The Broad Institute Genome Sequencing Center for Infectious Disease"/>
            <person name="Wu L."/>
            <person name="Ma J."/>
        </authorList>
    </citation>
    <scope>NUCLEOTIDE SEQUENCE [LARGE SCALE GENOMIC DNA]</scope>
    <source>
        <strain evidence="3">CGMCC 1.18518</strain>
    </source>
</reference>